<dbReference type="InterPro" id="IPR019474">
    <property type="entry name" value="Ub_conjug_fac_E4_core"/>
</dbReference>
<reference evidence="15" key="3">
    <citation type="submission" date="2019-06" db="EMBL/GenBank/DDBJ databases">
        <authorList>
            <person name="Poynton C."/>
            <person name="Hasenbein S."/>
            <person name="Benoit J.B."/>
            <person name="Sepulveda M.S."/>
            <person name="Poelchau M.F."/>
            <person name="Murali S.C."/>
            <person name="Chen S."/>
            <person name="Glastad K.M."/>
            <person name="Werren J.H."/>
            <person name="Vineis J.H."/>
            <person name="Bowen J.L."/>
            <person name="Friedrich M."/>
            <person name="Jones J."/>
            <person name="Robertson H.M."/>
            <person name="Feyereisen R."/>
            <person name="Mechler-Hickson A."/>
            <person name="Mathers N."/>
            <person name="Lee C.E."/>
            <person name="Colbourne J.K."/>
            <person name="Biales A."/>
            <person name="Johnston J.S."/>
            <person name="Wellborn G.A."/>
            <person name="Rosendale A.J."/>
            <person name="Cridge A.G."/>
            <person name="Munoz-Torres M.C."/>
            <person name="Bain P.A."/>
            <person name="Manny A.R."/>
            <person name="Major K.M."/>
            <person name="Lambert F.N."/>
            <person name="Vulpe C.D."/>
            <person name="Tuck P."/>
            <person name="Blalock B.J."/>
            <person name="Lin Y.-Y."/>
            <person name="Smith M.E."/>
            <person name="Ochoa-Acuna H."/>
            <person name="Chen M.-J.M."/>
            <person name="Childers C.P."/>
            <person name="Qu J."/>
            <person name="Dugan S."/>
            <person name="Lee S.L."/>
            <person name="Chao H."/>
            <person name="Dinh H."/>
            <person name="Han Y."/>
            <person name="Doddapaneni H."/>
            <person name="Worley K.C."/>
            <person name="Muzny D.M."/>
            <person name="Gibbs R.A."/>
            <person name="Richards S."/>
        </authorList>
    </citation>
    <scope>NUCLEOTIDE SEQUENCE</scope>
    <source>
        <strain evidence="15">HAZT.00-mixed</strain>
        <tissue evidence="15">Whole organism</tissue>
    </source>
</reference>
<comment type="caution">
    <text evidence="15">The sequence shown here is derived from an EMBL/GenBank/DDBJ whole genome shotgun (WGS) entry which is preliminary data.</text>
</comment>
<dbReference type="GO" id="GO:0036503">
    <property type="term" value="P:ERAD pathway"/>
    <property type="evidence" value="ECO:0007669"/>
    <property type="project" value="InterPro"/>
</dbReference>
<comment type="subcellular location">
    <subcellularLocation>
        <location evidence="2">Cytoplasm</location>
    </subcellularLocation>
</comment>
<dbReference type="EC" id="2.3.2.27" evidence="5"/>
<dbReference type="EMBL" id="JQDR03017346">
    <property type="protein sequence ID" value="KAA0183918.1"/>
    <property type="molecule type" value="Genomic_DNA"/>
</dbReference>
<sequence>MAEDLQKNEFAALFPSVEAAHQFQQRQHDCSGALPTSQLPLKEETSAVPSKNEQLSSYCKETEISCLLEYLLLCTSHDVSINSWHACVKLPDSALSVDSTDTLLFERLMLEQPYSLAGPNSTHPNRTTHWGSVNAEAVVEVQVLFYLFEVYERCSCARKKIKSSKGSLDNYLSCVEELEEHVIVNFHTAIHEPDIYVGQNVHEQLKKLLQEKLTESEVFDELVVRYVTRAEAEGSNLPEVFSQVCDVLILDEVKTSLKDSELMAVDWLACQHQVLYGLVLKLLELPMKLLPLDVSWQSLLCRPLHCSLQLSLLMLLGLPGRRFILTSPKSSKFCLEQNKATRHMVMKWLEGCVASNLGRAGLWHVAGEGSLTATQYASDGFMINLGAVLARLAHKFTEGVVVMGEGGNLASQHAIMKVDPSYCVSGKSQAAGERIPGSYPASLDTLTPLIPPAEGDKAHPPLPQQYTFVTACFFFAHAALNLGMAVSVAAMSRLERVQRDLNRLHQENRALDRSADPTLRTLIRDRVSLLTSSYLTLRAALLPQSCSPHTTHLLAATAHWLVQIAQLPLSPWDSCPRLSVPVQTPIPETADQDPVPHKDSWLQFIPEMLVDNIARLATLYRMLNADDNTPLFDLPVNKHYITFIISFMGSSSRIKNPYLRAQLAQTLEVLLLGEPLSSASDLTRTSRFASQLPAIWQQLVEQHPLAEHLVPSVVRVFVSIEMTGQNVAFEDKFKYRGPMYEILKQLWQVPEQRAVLVGLAVEALENMESTKPPLMLRFINLLINDNIFLLDEGLTYMAQLREMTLAKERGDWTALAPAARQEKEQMLMQTGMMARFHNVLARRTSSTLLMLTEEHELASLLCHRTMVERVAHMLNFFLDHLVGPKQRQLKVRDAEQYEFQPGVMVAIICRMYCNLTQLPLFPAAVIADGRSYSPKLLQQARSVLHRIGEYTVAEHMAAVEERVAAVACTQQEEEDLTAAAPAHFLDPILSVLMRDPVKLPSSEVVVERSTIARHLLSDQSDPFNRQPLTMDQVIPDVVLAKEIHEWIESKTAELRRERKENEALATQTNDGSDNLVKETPDDMFTVTKKQSRCEQSLSGPEISSEPSVSGPETSREAADAPTPPQEER</sequence>
<evidence type="ECO:0000256" key="3">
    <source>
        <dbReference type="ARBA" id="ARBA00004906"/>
    </source>
</evidence>
<evidence type="ECO:0000256" key="4">
    <source>
        <dbReference type="ARBA" id="ARBA00007434"/>
    </source>
</evidence>
<comment type="function">
    <text evidence="10">Ubiquitin-protein ligase that probably functions as an E3 ligase in conjunction with specific E1 and E2 ligases. May also function as an E4 ligase mediating the assembly of polyubiquitin chains on substrates ubiquitinated by another E3 ubiquitin ligase. Mediates 'Lys-48'-linked polyubiquitination of substrates.</text>
</comment>
<dbReference type="InterPro" id="IPR045132">
    <property type="entry name" value="UBE4"/>
</dbReference>
<comment type="pathway">
    <text evidence="3">Protein modification; protein ubiquitination.</text>
</comment>
<dbReference type="GO" id="GO:0000151">
    <property type="term" value="C:ubiquitin ligase complex"/>
    <property type="evidence" value="ECO:0007669"/>
    <property type="project" value="InterPro"/>
</dbReference>
<gene>
    <name evidence="15" type="ORF">HAZT_HAZT005794</name>
</gene>
<evidence type="ECO:0000256" key="9">
    <source>
        <dbReference type="ARBA" id="ARBA00022990"/>
    </source>
</evidence>
<evidence type="ECO:0000256" key="12">
    <source>
        <dbReference type="SAM" id="Coils"/>
    </source>
</evidence>
<evidence type="ECO:0000313" key="15">
    <source>
        <dbReference type="EMBL" id="KAA0183918.1"/>
    </source>
</evidence>
<comment type="catalytic activity">
    <reaction evidence="1">
        <text>S-ubiquitinyl-[E2 ubiquitin-conjugating enzyme]-L-cysteine + [acceptor protein]-L-lysine = [E2 ubiquitin-conjugating enzyme]-L-cysteine + N(6)-ubiquitinyl-[acceptor protein]-L-lysine.</text>
        <dbReference type="EC" id="2.3.2.27"/>
    </reaction>
</comment>
<name>A0A6A0GQ64_HYAAZ</name>
<dbReference type="InterPro" id="IPR003613">
    <property type="entry name" value="Ubox_domain"/>
</dbReference>
<dbReference type="Pfam" id="PF04564">
    <property type="entry name" value="U-box"/>
    <property type="match status" value="1"/>
</dbReference>
<dbReference type="GO" id="GO:0000209">
    <property type="term" value="P:protein polyubiquitination"/>
    <property type="evidence" value="ECO:0007669"/>
    <property type="project" value="TreeGrafter"/>
</dbReference>
<keyword evidence="9" id="KW-0007">Acetylation</keyword>
<dbReference type="FunFam" id="3.30.40.10:FF:000055">
    <property type="entry name" value="Ubiquitin conjugation factor e4 a"/>
    <property type="match status" value="1"/>
</dbReference>
<dbReference type="PANTHER" id="PTHR13931">
    <property type="entry name" value="UBIQUITINATION FACTOR E4"/>
    <property type="match status" value="1"/>
</dbReference>
<evidence type="ECO:0000256" key="10">
    <source>
        <dbReference type="ARBA" id="ARBA00037624"/>
    </source>
</evidence>
<feature type="region of interest" description="Disordered" evidence="13">
    <location>
        <begin position="1058"/>
        <end position="1128"/>
    </location>
</feature>
<dbReference type="PANTHER" id="PTHR13931:SF16">
    <property type="entry name" value="UBIQUITIN CONJUGATION FACTOR E4 A"/>
    <property type="match status" value="1"/>
</dbReference>
<dbReference type="SMART" id="SM00504">
    <property type="entry name" value="Ubox"/>
    <property type="match status" value="1"/>
</dbReference>
<evidence type="ECO:0000256" key="5">
    <source>
        <dbReference type="ARBA" id="ARBA00012483"/>
    </source>
</evidence>
<feature type="domain" description="U-box" evidence="14">
    <location>
        <begin position="979"/>
        <end position="1053"/>
    </location>
</feature>
<protein>
    <recommendedName>
        <fullName evidence="11">Ubiquitin conjugation factor E4 A</fullName>
        <ecNumber evidence="5">2.3.2.27</ecNumber>
    </recommendedName>
</protein>
<dbReference type="OrthoDB" id="20295at2759"/>
<dbReference type="CDD" id="cd16657">
    <property type="entry name" value="RING-Ubox_UBE4A"/>
    <property type="match status" value="1"/>
</dbReference>
<dbReference type="GO" id="GO:0005737">
    <property type="term" value="C:cytoplasm"/>
    <property type="evidence" value="ECO:0007669"/>
    <property type="project" value="UniProtKB-SubCell"/>
</dbReference>
<reference evidence="15" key="1">
    <citation type="submission" date="2014-08" db="EMBL/GenBank/DDBJ databases">
        <authorList>
            <person name="Murali S."/>
            <person name="Richards S."/>
            <person name="Bandaranaike D."/>
            <person name="Bellair M."/>
            <person name="Blankenburg K."/>
            <person name="Chao H."/>
            <person name="Dinh H."/>
            <person name="Doddapaneni H."/>
            <person name="Dugan-Rocha S."/>
            <person name="Elkadiri S."/>
            <person name="Gnanaolivu R."/>
            <person name="Hughes D."/>
            <person name="Lee S."/>
            <person name="Li M."/>
            <person name="Ming W."/>
            <person name="Munidasa M."/>
            <person name="Muniz J."/>
            <person name="Nguyen L."/>
            <person name="Osuji N."/>
            <person name="Pu L.-L."/>
            <person name="Puazo M."/>
            <person name="Skinner E."/>
            <person name="Qu C."/>
            <person name="Quiroz J."/>
            <person name="Raj R."/>
            <person name="Weissenberger G."/>
            <person name="Xin Y."/>
            <person name="Zou X."/>
            <person name="Han Y."/>
            <person name="Worley K."/>
            <person name="Muzny D."/>
            <person name="Gibbs R."/>
        </authorList>
    </citation>
    <scope>NUCLEOTIDE SEQUENCE</scope>
    <source>
        <strain evidence="15">HAZT.00-mixed</strain>
        <tissue evidence="15">Whole organism</tissue>
    </source>
</reference>
<dbReference type="Pfam" id="PF10408">
    <property type="entry name" value="Ufd2P_core"/>
    <property type="match status" value="1"/>
</dbReference>
<keyword evidence="12" id="KW-0175">Coiled coil</keyword>
<dbReference type="AlphaFoldDB" id="A0A6A0GQ64"/>
<evidence type="ECO:0000259" key="14">
    <source>
        <dbReference type="PROSITE" id="PS51698"/>
    </source>
</evidence>
<dbReference type="GO" id="GO:0005634">
    <property type="term" value="C:nucleus"/>
    <property type="evidence" value="ECO:0007669"/>
    <property type="project" value="TreeGrafter"/>
</dbReference>
<dbReference type="GO" id="GO:0006511">
    <property type="term" value="P:ubiquitin-dependent protein catabolic process"/>
    <property type="evidence" value="ECO:0007669"/>
    <property type="project" value="InterPro"/>
</dbReference>
<evidence type="ECO:0000256" key="8">
    <source>
        <dbReference type="ARBA" id="ARBA00022786"/>
    </source>
</evidence>
<evidence type="ECO:0000256" key="2">
    <source>
        <dbReference type="ARBA" id="ARBA00004496"/>
    </source>
</evidence>
<evidence type="ECO:0000256" key="13">
    <source>
        <dbReference type="SAM" id="MobiDB-lite"/>
    </source>
</evidence>
<evidence type="ECO:0000256" key="1">
    <source>
        <dbReference type="ARBA" id="ARBA00000900"/>
    </source>
</evidence>
<evidence type="ECO:0000256" key="7">
    <source>
        <dbReference type="ARBA" id="ARBA00022679"/>
    </source>
</evidence>
<feature type="coiled-coil region" evidence="12">
    <location>
        <begin position="487"/>
        <end position="514"/>
    </location>
</feature>
<dbReference type="GO" id="GO:0034450">
    <property type="term" value="F:ubiquitin-ubiquitin ligase activity"/>
    <property type="evidence" value="ECO:0007669"/>
    <property type="project" value="InterPro"/>
</dbReference>
<keyword evidence="6" id="KW-0963">Cytoplasm</keyword>
<keyword evidence="8" id="KW-0833">Ubl conjugation pathway</keyword>
<keyword evidence="7" id="KW-0808">Transferase</keyword>
<dbReference type="SUPFAM" id="SSF57850">
    <property type="entry name" value="RING/U-box"/>
    <property type="match status" value="1"/>
</dbReference>
<dbReference type="PROSITE" id="PS51698">
    <property type="entry name" value="U_BOX"/>
    <property type="match status" value="1"/>
</dbReference>
<organism evidence="15">
    <name type="scientific">Hyalella azteca</name>
    <name type="common">Amphipod</name>
    <dbReference type="NCBI Taxonomy" id="294128"/>
    <lineage>
        <taxon>Eukaryota</taxon>
        <taxon>Metazoa</taxon>
        <taxon>Ecdysozoa</taxon>
        <taxon>Arthropoda</taxon>
        <taxon>Crustacea</taxon>
        <taxon>Multicrustacea</taxon>
        <taxon>Malacostraca</taxon>
        <taxon>Eumalacostraca</taxon>
        <taxon>Peracarida</taxon>
        <taxon>Amphipoda</taxon>
        <taxon>Senticaudata</taxon>
        <taxon>Talitrida</taxon>
        <taxon>Talitroidea</taxon>
        <taxon>Hyalellidae</taxon>
        <taxon>Hyalella</taxon>
    </lineage>
</organism>
<dbReference type="Gene3D" id="3.30.40.10">
    <property type="entry name" value="Zinc/RING finger domain, C3HC4 (zinc finger)"/>
    <property type="match status" value="1"/>
</dbReference>
<reference evidence="15" key="2">
    <citation type="journal article" date="2018" name="Environ. Sci. Technol.">
        <title>The Toxicogenome of Hyalella azteca: A Model for Sediment Ecotoxicology and Evolutionary Toxicology.</title>
        <authorList>
            <person name="Poynton H.C."/>
            <person name="Hasenbein S."/>
            <person name="Benoit J.B."/>
            <person name="Sepulveda M.S."/>
            <person name="Poelchau M.F."/>
            <person name="Hughes D.S.T."/>
            <person name="Murali S.C."/>
            <person name="Chen S."/>
            <person name="Glastad K.M."/>
            <person name="Goodisman M.A.D."/>
            <person name="Werren J.H."/>
            <person name="Vineis J.H."/>
            <person name="Bowen J.L."/>
            <person name="Friedrich M."/>
            <person name="Jones J."/>
            <person name="Robertson H.M."/>
            <person name="Feyereisen R."/>
            <person name="Mechler-Hickson A."/>
            <person name="Mathers N."/>
            <person name="Lee C.E."/>
            <person name="Colbourne J.K."/>
            <person name="Biales A."/>
            <person name="Johnston J.S."/>
            <person name="Wellborn G.A."/>
            <person name="Rosendale A.J."/>
            <person name="Cridge A.G."/>
            <person name="Munoz-Torres M.C."/>
            <person name="Bain P.A."/>
            <person name="Manny A.R."/>
            <person name="Major K.M."/>
            <person name="Lambert F.N."/>
            <person name="Vulpe C.D."/>
            <person name="Tuck P."/>
            <person name="Blalock B.J."/>
            <person name="Lin Y.Y."/>
            <person name="Smith M.E."/>
            <person name="Ochoa-Acuna H."/>
            <person name="Chen M.M."/>
            <person name="Childers C.P."/>
            <person name="Qu J."/>
            <person name="Dugan S."/>
            <person name="Lee S.L."/>
            <person name="Chao H."/>
            <person name="Dinh H."/>
            <person name="Han Y."/>
            <person name="Doddapaneni H."/>
            <person name="Worley K.C."/>
            <person name="Muzny D.M."/>
            <person name="Gibbs R.A."/>
            <person name="Richards S."/>
        </authorList>
    </citation>
    <scope>NUCLEOTIDE SEQUENCE</scope>
    <source>
        <strain evidence="15">HAZT.00-mixed</strain>
        <tissue evidence="15">Whole organism</tissue>
    </source>
</reference>
<evidence type="ECO:0000256" key="11">
    <source>
        <dbReference type="ARBA" id="ARBA00040077"/>
    </source>
</evidence>
<dbReference type="InterPro" id="IPR013083">
    <property type="entry name" value="Znf_RING/FYVE/PHD"/>
</dbReference>
<comment type="similarity">
    <text evidence="4">Belongs to the ubiquitin conjugation factor E4 family.</text>
</comment>
<proteinExistence type="inferred from homology"/>
<dbReference type="Proteomes" id="UP000711488">
    <property type="component" value="Unassembled WGS sequence"/>
</dbReference>
<dbReference type="UniPathway" id="UPA00143"/>
<evidence type="ECO:0000256" key="6">
    <source>
        <dbReference type="ARBA" id="ARBA00022490"/>
    </source>
</evidence>
<accession>A0A6A0GQ64</accession>